<evidence type="ECO:0000256" key="1">
    <source>
        <dbReference type="ARBA" id="ARBA00010398"/>
    </source>
</evidence>
<feature type="binding site" evidence="7">
    <location>
        <position position="277"/>
    </location>
    <ligand>
        <name>Zn(2+)</name>
        <dbReference type="ChEBI" id="CHEBI:29105"/>
    </ligand>
</feature>
<dbReference type="RefSeq" id="WP_376800870.1">
    <property type="nucleotide sequence ID" value="NZ_DBNB01000038.1"/>
</dbReference>
<keyword evidence="5 7" id="KW-0479">Metal-binding</keyword>
<keyword evidence="2 7" id="KW-0489">Methyltransferase</keyword>
<dbReference type="GO" id="GO:0008705">
    <property type="term" value="F:methionine synthase activity"/>
    <property type="evidence" value="ECO:0007669"/>
    <property type="project" value="TreeGrafter"/>
</dbReference>
<keyword evidence="3 7" id="KW-0808">Transferase</keyword>
<gene>
    <name evidence="9" type="ORF">A4S15_06360</name>
</gene>
<proteinExistence type="inferred from homology"/>
<dbReference type="PANTHER" id="PTHR45833:SF1">
    <property type="entry name" value="METHIONINE SYNTHASE"/>
    <property type="match status" value="1"/>
</dbReference>
<keyword evidence="6" id="KW-0170">Cobalt</keyword>
<evidence type="ECO:0000259" key="8">
    <source>
        <dbReference type="PROSITE" id="PS50970"/>
    </source>
</evidence>
<keyword evidence="4" id="KW-0949">S-adenosyl-L-methionine</keyword>
<dbReference type="InterPro" id="IPR050554">
    <property type="entry name" value="Met_Synthase/Corrinoid"/>
</dbReference>
<dbReference type="GO" id="GO:0046872">
    <property type="term" value="F:metal ion binding"/>
    <property type="evidence" value="ECO:0007669"/>
    <property type="project" value="UniProtKB-KW"/>
</dbReference>
<dbReference type="SUPFAM" id="SSF82282">
    <property type="entry name" value="Homocysteine S-methyltransferase"/>
    <property type="match status" value="1"/>
</dbReference>
<evidence type="ECO:0000256" key="7">
    <source>
        <dbReference type="PROSITE-ProRule" id="PRU00333"/>
    </source>
</evidence>
<dbReference type="NCBIfam" id="NF005718">
    <property type="entry name" value="PRK07534.1"/>
    <property type="match status" value="1"/>
</dbReference>
<reference evidence="9 10" key="1">
    <citation type="journal article" date="2017" name="Water Res.">
        <title>Comammox in drinking water systems.</title>
        <authorList>
            <person name="Wang Y."/>
            <person name="Ma L."/>
            <person name="Mao Y."/>
            <person name="Jiang X."/>
            <person name="Xia Y."/>
            <person name="Yu K."/>
            <person name="Li B."/>
            <person name="Zhang T."/>
        </authorList>
    </citation>
    <scope>NUCLEOTIDE SEQUENCE [LARGE SCALE GENOMIC DNA]</scope>
    <source>
        <strain evidence="9">SG_bin8</strain>
    </source>
</reference>
<evidence type="ECO:0000256" key="3">
    <source>
        <dbReference type="ARBA" id="ARBA00022679"/>
    </source>
</evidence>
<feature type="binding site" evidence="7">
    <location>
        <position position="211"/>
    </location>
    <ligand>
        <name>Zn(2+)</name>
        <dbReference type="ChEBI" id="CHEBI:29105"/>
    </ligand>
</feature>
<evidence type="ECO:0000256" key="4">
    <source>
        <dbReference type="ARBA" id="ARBA00022691"/>
    </source>
</evidence>
<sequence>MNSFSDLLARRGVLLADGATGTNLFEMGLMSGEAPETWINLHPDRIQTLHRSFVDAGADIILTNSFGANARRLMLHDMQAQTYALNRRAAEIAREVADKAGRPVIVAGSVGPTGDLLAPLGPLTENDACDVFIQQMEGLRDGGADVAWIETMSALEEMRAAVTAAARVGLACTLTASFDTAGRTMMGIKPDALAVFAAGLPQPPLAVGSNCGVGAADLVLSILGLSVSSAGLPIIAKANAGIPTVHGDHTHYSGTPETMAAYAHLALDAGAMIIGGCCGTTPAHLAAIRRAIDHHQAGVRPTQADIVAQLGALVSPPSDHIAPRGRHHRRAH</sequence>
<evidence type="ECO:0000256" key="6">
    <source>
        <dbReference type="ARBA" id="ARBA00023285"/>
    </source>
</evidence>
<comment type="cofactor">
    <cofactor evidence="7">
        <name>Zn(2+)</name>
        <dbReference type="ChEBI" id="CHEBI:29105"/>
    </cofactor>
</comment>
<dbReference type="GO" id="GO:0005829">
    <property type="term" value="C:cytosol"/>
    <property type="evidence" value="ECO:0007669"/>
    <property type="project" value="TreeGrafter"/>
</dbReference>
<dbReference type="STRING" id="1827387.A4S15_06360"/>
<dbReference type="GO" id="GO:0032259">
    <property type="term" value="P:methylation"/>
    <property type="evidence" value="ECO:0007669"/>
    <property type="project" value="UniProtKB-KW"/>
</dbReference>
<accession>A0A1W9HZX8</accession>
<dbReference type="PROSITE" id="PS50970">
    <property type="entry name" value="HCY"/>
    <property type="match status" value="1"/>
</dbReference>
<comment type="caution">
    <text evidence="9">The sequence shown here is derived from an EMBL/GenBank/DDBJ whole genome shotgun (WGS) entry which is preliminary data.</text>
</comment>
<dbReference type="Proteomes" id="UP000192872">
    <property type="component" value="Unassembled WGS sequence"/>
</dbReference>
<evidence type="ECO:0000256" key="2">
    <source>
        <dbReference type="ARBA" id="ARBA00022603"/>
    </source>
</evidence>
<dbReference type="Gene3D" id="3.20.20.330">
    <property type="entry name" value="Homocysteine-binding-like domain"/>
    <property type="match status" value="1"/>
</dbReference>
<comment type="similarity">
    <text evidence="1">Belongs to the vitamin-B12 dependent methionine synthase family.</text>
</comment>
<dbReference type="AlphaFoldDB" id="A0A1W9HZX8"/>
<dbReference type="InterPro" id="IPR003726">
    <property type="entry name" value="HCY_dom"/>
</dbReference>
<evidence type="ECO:0000256" key="5">
    <source>
        <dbReference type="ARBA" id="ARBA00022723"/>
    </source>
</evidence>
<dbReference type="InterPro" id="IPR036589">
    <property type="entry name" value="HCY_dom_sf"/>
</dbReference>
<dbReference type="Pfam" id="PF02574">
    <property type="entry name" value="S-methyl_trans"/>
    <property type="match status" value="1"/>
</dbReference>
<protein>
    <submittedName>
        <fullName evidence="9">Methionine synthase I</fullName>
    </submittedName>
</protein>
<keyword evidence="7" id="KW-0862">Zinc</keyword>
<feature type="domain" description="Hcy-binding" evidence="8">
    <location>
        <begin position="2"/>
        <end position="292"/>
    </location>
</feature>
<name>A0A1W9HZX8_9HYPH</name>
<feature type="binding site" evidence="7">
    <location>
        <position position="278"/>
    </location>
    <ligand>
        <name>Zn(2+)</name>
        <dbReference type="ChEBI" id="CHEBI:29105"/>
    </ligand>
</feature>
<evidence type="ECO:0000313" key="10">
    <source>
        <dbReference type="Proteomes" id="UP000192872"/>
    </source>
</evidence>
<evidence type="ECO:0000313" key="9">
    <source>
        <dbReference type="EMBL" id="OQW53005.1"/>
    </source>
</evidence>
<dbReference type="EMBL" id="LWDL01000011">
    <property type="protein sequence ID" value="OQW53005.1"/>
    <property type="molecule type" value="Genomic_DNA"/>
</dbReference>
<dbReference type="PANTHER" id="PTHR45833">
    <property type="entry name" value="METHIONINE SYNTHASE"/>
    <property type="match status" value="1"/>
</dbReference>
<dbReference type="GO" id="GO:0046653">
    <property type="term" value="P:tetrahydrofolate metabolic process"/>
    <property type="evidence" value="ECO:0007669"/>
    <property type="project" value="TreeGrafter"/>
</dbReference>
<dbReference type="GO" id="GO:0050667">
    <property type="term" value="P:homocysteine metabolic process"/>
    <property type="evidence" value="ECO:0007669"/>
    <property type="project" value="TreeGrafter"/>
</dbReference>
<organism evidence="9 10">
    <name type="scientific">Candidatus Raskinella chloraquaticus</name>
    <dbReference type="NCBI Taxonomy" id="1951219"/>
    <lineage>
        <taxon>Bacteria</taxon>
        <taxon>Pseudomonadati</taxon>
        <taxon>Pseudomonadota</taxon>
        <taxon>Alphaproteobacteria</taxon>
        <taxon>Hyphomicrobiales</taxon>
        <taxon>Phreatobacteraceae</taxon>
        <taxon>Candidatus Raskinella</taxon>
    </lineage>
</organism>